<dbReference type="Proteomes" id="UP000189670">
    <property type="component" value="Unassembled WGS sequence"/>
</dbReference>
<dbReference type="PANTHER" id="PTHR36926:SF1">
    <property type="entry name" value="COLICIN V PRODUCTION PROTEIN"/>
    <property type="match status" value="1"/>
</dbReference>
<feature type="transmembrane region" description="Helical" evidence="5">
    <location>
        <begin position="103"/>
        <end position="127"/>
    </location>
</feature>
<dbReference type="EMBL" id="ATBP01000236">
    <property type="protein sequence ID" value="ETR71680.1"/>
    <property type="molecule type" value="Genomic_DNA"/>
</dbReference>
<evidence type="ECO:0000256" key="3">
    <source>
        <dbReference type="ARBA" id="ARBA00022989"/>
    </source>
</evidence>
<reference evidence="7" key="1">
    <citation type="submission" date="2012-11" db="EMBL/GenBank/DDBJ databases">
        <authorList>
            <person name="Lucero-Rivera Y.E."/>
            <person name="Tovar-Ramirez D."/>
        </authorList>
    </citation>
    <scope>NUCLEOTIDE SEQUENCE [LARGE SCALE GENOMIC DNA]</scope>
    <source>
        <strain evidence="7">Araruama</strain>
    </source>
</reference>
<proteinExistence type="predicted"/>
<dbReference type="GO" id="GO:0009403">
    <property type="term" value="P:toxin biosynthetic process"/>
    <property type="evidence" value="ECO:0007669"/>
    <property type="project" value="InterPro"/>
</dbReference>
<dbReference type="InterPro" id="IPR003825">
    <property type="entry name" value="Colicin-V_CvpA"/>
</dbReference>
<dbReference type="GO" id="GO:0016020">
    <property type="term" value="C:membrane"/>
    <property type="evidence" value="ECO:0007669"/>
    <property type="project" value="UniProtKB-SubCell"/>
</dbReference>
<name>A0A1V1PA32_9BACT</name>
<keyword evidence="2 5" id="KW-0812">Transmembrane</keyword>
<evidence type="ECO:0000256" key="1">
    <source>
        <dbReference type="ARBA" id="ARBA00004141"/>
    </source>
</evidence>
<feature type="transmembrane region" description="Helical" evidence="5">
    <location>
        <begin position="28"/>
        <end position="46"/>
    </location>
</feature>
<keyword evidence="4 5" id="KW-0472">Membrane</keyword>
<evidence type="ECO:0000313" key="7">
    <source>
        <dbReference type="Proteomes" id="UP000189670"/>
    </source>
</evidence>
<evidence type="ECO:0000256" key="4">
    <source>
        <dbReference type="ARBA" id="ARBA00023136"/>
    </source>
</evidence>
<keyword evidence="3 5" id="KW-1133">Transmembrane helix</keyword>
<dbReference type="Pfam" id="PF02674">
    <property type="entry name" value="Colicin_V"/>
    <property type="match status" value="1"/>
</dbReference>
<protein>
    <submittedName>
        <fullName evidence="6">Membrane protein required for colicin V production</fullName>
    </submittedName>
</protein>
<evidence type="ECO:0000256" key="5">
    <source>
        <dbReference type="SAM" id="Phobius"/>
    </source>
</evidence>
<sequence>MNVLDYVIAGVIGFCLVRGLFRGLVKEISSIVGVFAGYYFACNYYTHVSEIVQGWNIISNPNYTQIIVFFCIFCVIFILIGLLGIIIRYLLREMFISWVDTAFGGGFGMLKGVLITSVLLIPLTALLPDDDQLMKDSILAPHVTVISKKMVRMVPDHLKQKFNEKVHQLKSVWSSPQ</sequence>
<evidence type="ECO:0000313" key="6">
    <source>
        <dbReference type="EMBL" id="ETR71680.1"/>
    </source>
</evidence>
<accession>A0A1V1PA32</accession>
<evidence type="ECO:0000256" key="2">
    <source>
        <dbReference type="ARBA" id="ARBA00022692"/>
    </source>
</evidence>
<dbReference type="AlphaFoldDB" id="A0A1V1PA32"/>
<feature type="transmembrane region" description="Helical" evidence="5">
    <location>
        <begin position="66"/>
        <end position="91"/>
    </location>
</feature>
<feature type="transmembrane region" description="Helical" evidence="5">
    <location>
        <begin position="6"/>
        <end position="21"/>
    </location>
</feature>
<gene>
    <name evidence="6" type="ORF">OMM_02308</name>
</gene>
<organism evidence="6 7">
    <name type="scientific">Candidatus Magnetoglobus multicellularis str. Araruama</name>
    <dbReference type="NCBI Taxonomy" id="890399"/>
    <lineage>
        <taxon>Bacteria</taxon>
        <taxon>Pseudomonadati</taxon>
        <taxon>Thermodesulfobacteriota</taxon>
        <taxon>Desulfobacteria</taxon>
        <taxon>Desulfobacterales</taxon>
        <taxon>Desulfobacteraceae</taxon>
        <taxon>Candidatus Magnetoglobus</taxon>
    </lineage>
</organism>
<comment type="caution">
    <text evidence="6">The sequence shown here is derived from an EMBL/GenBank/DDBJ whole genome shotgun (WGS) entry which is preliminary data.</text>
</comment>
<dbReference type="InterPro" id="IPR052719">
    <property type="entry name" value="CvpA-like"/>
</dbReference>
<dbReference type="PANTHER" id="PTHR36926">
    <property type="entry name" value="COLICIN V PRODUCTION PROTEIN"/>
    <property type="match status" value="1"/>
</dbReference>
<comment type="subcellular location">
    <subcellularLocation>
        <location evidence="1">Membrane</location>
        <topology evidence="1">Multi-pass membrane protein</topology>
    </subcellularLocation>
</comment>